<proteinExistence type="predicted"/>
<feature type="region of interest" description="Disordered" evidence="2">
    <location>
        <begin position="157"/>
        <end position="333"/>
    </location>
</feature>
<feature type="region of interest" description="Disordered" evidence="2">
    <location>
        <begin position="512"/>
        <end position="636"/>
    </location>
</feature>
<feature type="compositionally biased region" description="Basic and acidic residues" evidence="2">
    <location>
        <begin position="686"/>
        <end position="706"/>
    </location>
</feature>
<dbReference type="Pfam" id="PF00307">
    <property type="entry name" value="CH"/>
    <property type="match status" value="1"/>
</dbReference>
<evidence type="ECO:0000256" key="2">
    <source>
        <dbReference type="SAM" id="MobiDB-lite"/>
    </source>
</evidence>
<name>A0A7M5WI65_9CNID</name>
<evidence type="ECO:0000313" key="4">
    <source>
        <dbReference type="EnsemblMetazoa" id="CLYHEMP000881.2"/>
    </source>
</evidence>
<feature type="region of interest" description="Disordered" evidence="2">
    <location>
        <begin position="437"/>
        <end position="500"/>
    </location>
</feature>
<feature type="compositionally biased region" description="Basic and acidic residues" evidence="2">
    <location>
        <begin position="283"/>
        <end position="300"/>
    </location>
</feature>
<evidence type="ECO:0000259" key="3">
    <source>
        <dbReference type="PROSITE" id="PS50021"/>
    </source>
</evidence>
<organism evidence="4 5">
    <name type="scientific">Clytia hemisphaerica</name>
    <dbReference type="NCBI Taxonomy" id="252671"/>
    <lineage>
        <taxon>Eukaryota</taxon>
        <taxon>Metazoa</taxon>
        <taxon>Cnidaria</taxon>
        <taxon>Hydrozoa</taxon>
        <taxon>Hydroidolina</taxon>
        <taxon>Leptothecata</taxon>
        <taxon>Obeliida</taxon>
        <taxon>Clytiidae</taxon>
        <taxon>Clytia</taxon>
    </lineage>
</organism>
<reference evidence="4" key="1">
    <citation type="submission" date="2021-01" db="UniProtKB">
        <authorList>
            <consortium name="EnsemblMetazoa"/>
        </authorList>
    </citation>
    <scope>IDENTIFICATION</scope>
</reference>
<feature type="compositionally biased region" description="Polar residues" evidence="2">
    <location>
        <begin position="478"/>
        <end position="500"/>
    </location>
</feature>
<protein>
    <recommendedName>
        <fullName evidence="3">Calponin-homology (CH) domain-containing protein</fullName>
    </recommendedName>
</protein>
<dbReference type="OrthoDB" id="10017054at2759"/>
<dbReference type="PROSITE" id="PS50021">
    <property type="entry name" value="CH"/>
    <property type="match status" value="1"/>
</dbReference>
<feature type="coiled-coil region" evidence="1">
    <location>
        <begin position="63"/>
        <end position="99"/>
    </location>
</feature>
<feature type="compositionally biased region" description="Polar residues" evidence="2">
    <location>
        <begin position="624"/>
        <end position="636"/>
    </location>
</feature>
<evidence type="ECO:0000256" key="1">
    <source>
        <dbReference type="SAM" id="Coils"/>
    </source>
</evidence>
<feature type="compositionally biased region" description="Polar residues" evidence="2">
    <location>
        <begin position="525"/>
        <end position="578"/>
    </location>
</feature>
<dbReference type="PANTHER" id="PTHR23167">
    <property type="entry name" value="CALPONIN HOMOLOGY DOMAIN-CONTAINING PROTEIN DDB_G0272472-RELATED"/>
    <property type="match status" value="1"/>
</dbReference>
<keyword evidence="5" id="KW-1185">Reference proteome</keyword>
<dbReference type="AlphaFoldDB" id="A0A7M5WI65"/>
<feature type="compositionally biased region" description="Basic and acidic residues" evidence="2">
    <location>
        <begin position="237"/>
        <end position="246"/>
    </location>
</feature>
<feature type="region of interest" description="Disordered" evidence="2">
    <location>
        <begin position="361"/>
        <end position="425"/>
    </location>
</feature>
<feature type="compositionally biased region" description="Polar residues" evidence="2">
    <location>
        <begin position="200"/>
        <end position="218"/>
    </location>
</feature>
<dbReference type="RefSeq" id="XP_066922052.1">
    <property type="nucleotide sequence ID" value="XM_067065951.1"/>
</dbReference>
<feature type="compositionally biased region" description="Polar residues" evidence="2">
    <location>
        <begin position="394"/>
        <end position="411"/>
    </location>
</feature>
<dbReference type="GeneID" id="136809422"/>
<feature type="region of interest" description="Disordered" evidence="2">
    <location>
        <begin position="677"/>
        <end position="724"/>
    </location>
</feature>
<dbReference type="EnsemblMetazoa" id="CLYHEMT000881.2">
    <property type="protein sequence ID" value="CLYHEMP000881.2"/>
    <property type="gene ID" value="CLYHEMG000881"/>
</dbReference>
<dbReference type="InterPro" id="IPR001715">
    <property type="entry name" value="CH_dom"/>
</dbReference>
<feature type="compositionally biased region" description="Basic and acidic residues" evidence="2">
    <location>
        <begin position="160"/>
        <end position="176"/>
    </location>
</feature>
<feature type="compositionally biased region" description="Polar residues" evidence="2">
    <location>
        <begin position="364"/>
        <end position="379"/>
    </location>
</feature>
<feature type="coiled-coil region" evidence="1">
    <location>
        <begin position="646"/>
        <end position="673"/>
    </location>
</feature>
<evidence type="ECO:0000313" key="5">
    <source>
        <dbReference type="Proteomes" id="UP000594262"/>
    </source>
</evidence>
<dbReference type="Gene3D" id="1.10.418.10">
    <property type="entry name" value="Calponin-like domain"/>
    <property type="match status" value="1"/>
</dbReference>
<feature type="compositionally biased region" description="Low complexity" evidence="2">
    <location>
        <begin position="177"/>
        <end position="195"/>
    </location>
</feature>
<dbReference type="InterPro" id="IPR036872">
    <property type="entry name" value="CH_dom_sf"/>
</dbReference>
<dbReference type="Proteomes" id="UP000594262">
    <property type="component" value="Unplaced"/>
</dbReference>
<dbReference type="SMART" id="SM00033">
    <property type="entry name" value="CH"/>
    <property type="match status" value="1"/>
</dbReference>
<dbReference type="InterPro" id="IPR050540">
    <property type="entry name" value="F-actin_Monoox_Mical"/>
</dbReference>
<keyword evidence="1" id="KW-0175">Coiled coil</keyword>
<feature type="compositionally biased region" description="Basic residues" evidence="2">
    <location>
        <begin position="715"/>
        <end position="724"/>
    </location>
</feature>
<feature type="compositionally biased region" description="Polar residues" evidence="2">
    <location>
        <begin position="437"/>
        <end position="454"/>
    </location>
</feature>
<feature type="domain" description="Calponin-homology (CH)" evidence="3">
    <location>
        <begin position="728"/>
        <end position="833"/>
    </location>
</feature>
<dbReference type="SUPFAM" id="SSF47576">
    <property type="entry name" value="Calponin-homology domain, CH-domain"/>
    <property type="match status" value="1"/>
</dbReference>
<sequence>MPLSISCESSTNLRKSQLFVGQKNNKTTTSSKVSIRPIASLNGRDSLKNNLPVDKRVSKMTTLEEMEKREKEIKVMLENAESLEERKQLRTELRELRRKIFEAPTTTTTSISVTTKKEPEVSNTKVNIEKENAKNLDLNGNKRISVTLNTSKPTPITIETKIKADTTSEQETEKPRTTSSEPSTTSSNNMSSSVARRSRLFQTDDNNNASKTESSAPQANGIKLKINDGGDNTPTLRTRDPADRAARRARRAQQQREMSVDQGNTETNKEEAPKPTETVIVEAPKEEKKEEPKTTTEQRKSTSTLSVGGTGTKNTGSAGLRRTATWGAKDKNGAANNIGKALNKFGPQLGESTPFQFGTDYTKKNNTPKPENTPRSFNKYTPGVATVKAPYTPVTKSETSTNAQSNGSVESTGARRPSFNKYTTPAMNFKNSQAIKENLDSSQEPQESKVSSDVGTAFVPRKFSPTKDIMNQLERNKSSTSTPSYNKYTPNKNPDSGLNKVSRSVSMSAYERNLKKTQTPPEPSVSYNKLNRSISDSTNVTGLNRVGTSNLTGLNQVNSNNLTGLNRVGSTNSATGLRSVSEESNSSSTTKRPVSSYGGGGRFANLSSDPVPPPQPKPEPPKQNGTPSFGNPTGTQSAADRMAYFRQAAEAEKKKVEEKKAAAEARQKQQEMLNAVMNGEVSMGGTKKEEEEKTPATRKESNEGGAKKGGSSAPCKRREKKKVTRRTMSIGSIVLDWVQEMIKDYPVEVTNFSSSWNNGMAFCALIHAFNKDEFDFSELKPENKRYNFDLAFDTGYKVKKIPKLLDTDDMVAMARPEPRSVQTYIQWIWSVYGPTSGYGPTPQEVQK</sequence>
<accession>A0A7M5WI65</accession>
<dbReference type="PANTHER" id="PTHR23167:SF88">
    <property type="entry name" value="CALPONIN-HOMOLOGY (CH) DOMAIN-CONTAINING PROTEIN"/>
    <property type="match status" value="1"/>
</dbReference>